<name>A0ABX7GQ75_9GAMM</name>
<protein>
    <submittedName>
        <fullName evidence="1">Uncharacterized protein</fullName>
    </submittedName>
</protein>
<organism evidence="1 2">
    <name type="scientific">Dyella caseinilytica</name>
    <dbReference type="NCBI Taxonomy" id="1849581"/>
    <lineage>
        <taxon>Bacteria</taxon>
        <taxon>Pseudomonadati</taxon>
        <taxon>Pseudomonadota</taxon>
        <taxon>Gammaproteobacteria</taxon>
        <taxon>Lysobacterales</taxon>
        <taxon>Rhodanobacteraceae</taxon>
        <taxon>Dyella</taxon>
    </lineage>
</organism>
<evidence type="ECO:0000313" key="1">
    <source>
        <dbReference type="EMBL" id="QRN52410.1"/>
    </source>
</evidence>
<accession>A0ABX7GQ75</accession>
<gene>
    <name evidence="1" type="ORF">ISN74_13080</name>
</gene>
<dbReference type="RefSeq" id="WP_188799658.1">
    <property type="nucleotide sequence ID" value="NZ_BMIZ01000002.1"/>
</dbReference>
<reference evidence="1 2" key="1">
    <citation type="submission" date="2020-10" db="EMBL/GenBank/DDBJ databases">
        <title>Phylogeny of dyella-like bacteria.</title>
        <authorList>
            <person name="Fu J."/>
        </authorList>
    </citation>
    <scope>NUCLEOTIDE SEQUENCE [LARGE SCALE GENOMIC DNA]</scope>
    <source>
        <strain evidence="1 2">DHOB09</strain>
    </source>
</reference>
<keyword evidence="2" id="KW-1185">Reference proteome</keyword>
<sequence length="62" mass="6687">MKANEITQPGYYWLRDGGESEVVSVTDPGSGRLRIYFHGLDQSAALDGMPGEFTGPIAEPTT</sequence>
<evidence type="ECO:0000313" key="2">
    <source>
        <dbReference type="Proteomes" id="UP000663181"/>
    </source>
</evidence>
<dbReference type="EMBL" id="CP064030">
    <property type="protein sequence ID" value="QRN52410.1"/>
    <property type="molecule type" value="Genomic_DNA"/>
</dbReference>
<proteinExistence type="predicted"/>
<dbReference type="Proteomes" id="UP000663181">
    <property type="component" value="Chromosome"/>
</dbReference>